<evidence type="ECO:0000313" key="3">
    <source>
        <dbReference type="Proteomes" id="UP000479190"/>
    </source>
</evidence>
<organism evidence="2 3">
    <name type="scientific">Trichogramma brassicae</name>
    <dbReference type="NCBI Taxonomy" id="86971"/>
    <lineage>
        <taxon>Eukaryota</taxon>
        <taxon>Metazoa</taxon>
        <taxon>Ecdysozoa</taxon>
        <taxon>Arthropoda</taxon>
        <taxon>Hexapoda</taxon>
        <taxon>Insecta</taxon>
        <taxon>Pterygota</taxon>
        <taxon>Neoptera</taxon>
        <taxon>Endopterygota</taxon>
        <taxon>Hymenoptera</taxon>
        <taxon>Apocrita</taxon>
        <taxon>Proctotrupomorpha</taxon>
        <taxon>Chalcidoidea</taxon>
        <taxon>Trichogrammatidae</taxon>
        <taxon>Trichogramma</taxon>
    </lineage>
</organism>
<gene>
    <name evidence="2" type="ORF">TBRA_LOCUS11223</name>
</gene>
<dbReference type="EMBL" id="CADCXV010000962">
    <property type="protein sequence ID" value="CAB0039482.1"/>
    <property type="molecule type" value="Genomic_DNA"/>
</dbReference>
<reference evidence="2 3" key="1">
    <citation type="submission" date="2020-02" db="EMBL/GenBank/DDBJ databases">
        <authorList>
            <person name="Ferguson B K."/>
        </authorList>
    </citation>
    <scope>NUCLEOTIDE SEQUENCE [LARGE SCALE GENOMIC DNA]</scope>
</reference>
<sequence>MDDCGVGSRSAATTNTALVEEQRIFENLKLHKEVLNGVKQQPWPLGRKLKLVRQAKVYVRKHEGALQERLAQSRSTRDAIARASIIIAKMMENNRERSYIPFLATMDILPRFGGEFDSIPVEEWLERADNDAKTYEWSSKELFVACQRALTNSALRFYNSNVKLDSWEKLKAALIEKFGRSEGTISAPSSAESSKTTSAANSTKLSETTTKHSSTINGETILGSSLTAIRKNVPNNTPSSTEEPVFAYVGGFTLVEDANFNSKSKESKKEEPVYYATLLFLENESAMKNALNFKIAGLAGKARFSNAAEINIMRRDFWQKIQRKLRISADPPCCFVQDGCGKKHQPDGRVKLLTRINGHAYHLDYVIMDLLGVMPEEIMLGIPLLHLAHVRWSADKIHLTPMESNRQ</sequence>
<protein>
    <submittedName>
        <fullName evidence="2">Uncharacterized protein</fullName>
    </submittedName>
</protein>
<dbReference type="Proteomes" id="UP000479190">
    <property type="component" value="Unassembled WGS sequence"/>
</dbReference>
<name>A0A6H5IPL3_9HYME</name>
<evidence type="ECO:0000313" key="2">
    <source>
        <dbReference type="EMBL" id="CAB0039482.1"/>
    </source>
</evidence>
<dbReference type="AlphaFoldDB" id="A0A6H5IPL3"/>
<evidence type="ECO:0000256" key="1">
    <source>
        <dbReference type="SAM" id="MobiDB-lite"/>
    </source>
</evidence>
<proteinExistence type="predicted"/>
<feature type="region of interest" description="Disordered" evidence="1">
    <location>
        <begin position="184"/>
        <end position="213"/>
    </location>
</feature>
<dbReference type="OrthoDB" id="5831905at2759"/>
<feature type="compositionally biased region" description="Low complexity" evidence="1">
    <location>
        <begin position="184"/>
        <end position="206"/>
    </location>
</feature>
<accession>A0A6H5IPL3</accession>
<keyword evidence="3" id="KW-1185">Reference proteome</keyword>